<protein>
    <submittedName>
        <fullName evidence="6">5816_t:CDS:1</fullName>
    </submittedName>
</protein>
<dbReference type="EMBL" id="CAMKVN010001057">
    <property type="protein sequence ID" value="CAI2173378.1"/>
    <property type="molecule type" value="Genomic_DNA"/>
</dbReference>
<proteinExistence type="predicted"/>
<dbReference type="Gene3D" id="1.50.10.100">
    <property type="entry name" value="Chondroitin AC/alginate lyase"/>
    <property type="match status" value="1"/>
</dbReference>
<evidence type="ECO:0000313" key="6">
    <source>
        <dbReference type="EMBL" id="CAI2173378.1"/>
    </source>
</evidence>
<dbReference type="Proteomes" id="UP001153678">
    <property type="component" value="Unassembled WGS sequence"/>
</dbReference>
<accession>A0A9W4SLF3</accession>
<feature type="compositionally biased region" description="Acidic residues" evidence="3">
    <location>
        <begin position="68"/>
        <end position="86"/>
    </location>
</feature>
<evidence type="ECO:0000256" key="1">
    <source>
        <dbReference type="ARBA" id="ARBA00022729"/>
    </source>
</evidence>
<dbReference type="GO" id="GO:0016829">
    <property type="term" value="F:lyase activity"/>
    <property type="evidence" value="ECO:0007669"/>
    <property type="project" value="UniProtKB-KW"/>
</dbReference>
<dbReference type="InterPro" id="IPR008929">
    <property type="entry name" value="Chondroitin_lyas"/>
</dbReference>
<evidence type="ECO:0000313" key="7">
    <source>
        <dbReference type="Proteomes" id="UP001153678"/>
    </source>
</evidence>
<evidence type="ECO:0000256" key="2">
    <source>
        <dbReference type="ARBA" id="ARBA00023239"/>
    </source>
</evidence>
<dbReference type="AlphaFoldDB" id="A0A9W4SLF3"/>
<evidence type="ECO:0000259" key="5">
    <source>
        <dbReference type="Pfam" id="PF05426"/>
    </source>
</evidence>
<keyword evidence="2" id="KW-0456">Lyase</keyword>
<comment type="caution">
    <text evidence="6">The sequence shown here is derived from an EMBL/GenBank/DDBJ whole genome shotgun (WGS) entry which is preliminary data.</text>
</comment>
<feature type="transmembrane region" description="Helical" evidence="4">
    <location>
        <begin position="671"/>
        <end position="692"/>
    </location>
</feature>
<keyword evidence="4" id="KW-0472">Membrane</keyword>
<dbReference type="Pfam" id="PF05426">
    <property type="entry name" value="Alginate_lyase"/>
    <property type="match status" value="1"/>
</dbReference>
<dbReference type="GO" id="GO:0042597">
    <property type="term" value="C:periplasmic space"/>
    <property type="evidence" value="ECO:0007669"/>
    <property type="project" value="InterPro"/>
</dbReference>
<keyword evidence="7" id="KW-1185">Reference proteome</keyword>
<evidence type="ECO:0000256" key="3">
    <source>
        <dbReference type="SAM" id="MobiDB-lite"/>
    </source>
</evidence>
<dbReference type="InterPro" id="IPR008397">
    <property type="entry name" value="Alginate_lyase_dom"/>
</dbReference>
<evidence type="ECO:0000256" key="4">
    <source>
        <dbReference type="SAM" id="Phobius"/>
    </source>
</evidence>
<dbReference type="SUPFAM" id="SSF48230">
    <property type="entry name" value="Chondroitin AC/alginate lyase"/>
    <property type="match status" value="1"/>
</dbReference>
<gene>
    <name evidence="6" type="ORF">FWILDA_LOCUS6054</name>
</gene>
<sequence length="693" mass="79087">MRERALIVENTKNDNLFNRNGPRNASGTQKRKSNNYGAVKNPREQTKAQSKKKSNIMTERYIQILSDNESDDYNEHDDNDIEEENETNYATNDGRSTGSNDMAELIGLLQTKSKKKTTLSFNKFEHEQEARLEEARKMIDGENGIIATWAIEMEEITFNAKRKIDDRLGKENEYIKKQKLELERYQSSTTKVLDNLTKLHKQSQRLGRDLDNDLKKLYAIDQAELNEALDQFIKQQNHEDHDIKALKKRLYECLLIFSASPILYIILNAIFAQAALNVDYVTIEGLDYFKGHVDNSNPALKSINSFALKALKQDKPYSVTNTTVIPPNGDKREYLSYAPYLWPNCDGIQNVSDPQTQCPYKSYDGMFNPDVKKLSDPSDSRKMIDSVVSLSFAYKLNDGDKAENFARKAVQLLDVWFVNEQTSMLPDVYYGQVQRGPGEWKGREEGILDLRFYVYIPIAIKILENSKAWNDNVNKGLRKWFSDFSDWLINSELGKGAAERSNNHATFYIAQLATYLDLSGRTEEAKNVIKTFVDITFQNTILKSGEQPKESKRTKPFHYQCFNLEALTYIAKFSLRIDGINLWEAKTKFGGTIQNAVDFLVDLIENGKVKEDETVLLPALYKSRDYYGDKSGKYSKILNRLLQKTDGATEWWTIYSPESLEGVPKTGSASALLGSSSYGIFGLVLGIFFALLT</sequence>
<feature type="compositionally biased region" description="Polar residues" evidence="3">
    <location>
        <begin position="13"/>
        <end position="28"/>
    </location>
</feature>
<feature type="compositionally biased region" description="Polar residues" evidence="3">
    <location>
        <begin position="89"/>
        <end position="99"/>
    </location>
</feature>
<keyword evidence="4" id="KW-0812">Transmembrane</keyword>
<feature type="transmembrane region" description="Helical" evidence="4">
    <location>
        <begin position="254"/>
        <end position="276"/>
    </location>
</feature>
<keyword evidence="1" id="KW-0732">Signal</keyword>
<keyword evidence="4" id="KW-1133">Transmembrane helix</keyword>
<name>A0A9W4SLF3_9GLOM</name>
<organism evidence="6 7">
    <name type="scientific">Funneliformis geosporum</name>
    <dbReference type="NCBI Taxonomy" id="1117311"/>
    <lineage>
        <taxon>Eukaryota</taxon>
        <taxon>Fungi</taxon>
        <taxon>Fungi incertae sedis</taxon>
        <taxon>Mucoromycota</taxon>
        <taxon>Glomeromycotina</taxon>
        <taxon>Glomeromycetes</taxon>
        <taxon>Glomerales</taxon>
        <taxon>Glomeraceae</taxon>
        <taxon>Funneliformis</taxon>
    </lineage>
</organism>
<feature type="domain" description="Alginate lyase" evidence="5">
    <location>
        <begin position="319"/>
        <end position="607"/>
    </location>
</feature>
<reference evidence="6" key="1">
    <citation type="submission" date="2022-08" db="EMBL/GenBank/DDBJ databases">
        <authorList>
            <person name="Kallberg Y."/>
            <person name="Tangrot J."/>
            <person name="Rosling A."/>
        </authorList>
    </citation>
    <scope>NUCLEOTIDE SEQUENCE</scope>
    <source>
        <strain evidence="6">Wild A</strain>
    </source>
</reference>
<dbReference type="OrthoDB" id="63533at2759"/>
<feature type="region of interest" description="Disordered" evidence="3">
    <location>
        <begin position="1"/>
        <end position="99"/>
    </location>
</feature>